<dbReference type="EMBL" id="FLUV01001212">
    <property type="protein sequence ID" value="SBW22620.1"/>
    <property type="molecule type" value="Genomic_DNA"/>
</dbReference>
<dbReference type="Proteomes" id="UP000199013">
    <property type="component" value="Unassembled WGS sequence"/>
</dbReference>
<name>A0A1C3NYK3_9ACTN</name>
<evidence type="ECO:0000313" key="1">
    <source>
        <dbReference type="EMBL" id="SBW22620.1"/>
    </source>
</evidence>
<keyword evidence="2" id="KW-1185">Reference proteome</keyword>
<reference evidence="2" key="1">
    <citation type="submission" date="2016-02" db="EMBL/GenBank/DDBJ databases">
        <authorList>
            <person name="Wibberg D."/>
        </authorList>
    </citation>
    <scope>NUCLEOTIDE SEQUENCE [LARGE SCALE GENOMIC DNA]</scope>
</reference>
<gene>
    <name evidence="1" type="ORF">FDG2_2883</name>
</gene>
<organism evidence="1 2">
    <name type="scientific">Candidatus Protofrankia californiensis</name>
    <dbReference type="NCBI Taxonomy" id="1839754"/>
    <lineage>
        <taxon>Bacteria</taxon>
        <taxon>Bacillati</taxon>
        <taxon>Actinomycetota</taxon>
        <taxon>Actinomycetes</taxon>
        <taxon>Frankiales</taxon>
        <taxon>Frankiaceae</taxon>
        <taxon>Protofrankia</taxon>
    </lineage>
</organism>
<protein>
    <recommendedName>
        <fullName evidence="3">TetR family transcriptional regulator</fullName>
    </recommendedName>
</protein>
<sequence>MRTLHRSTRATLAGWITEGLTSAGAPATPALTMAVAGWLAYMEEVVLSWLEQPAIDRAGLIDLCERTCYQVVMAALDDPEQYEQLKNRIHERA</sequence>
<accession>A0A1C3NYK3</accession>
<dbReference type="Gene3D" id="1.10.357.10">
    <property type="entry name" value="Tetracycline Repressor, domain 2"/>
    <property type="match status" value="1"/>
</dbReference>
<proteinExistence type="predicted"/>
<evidence type="ECO:0000313" key="2">
    <source>
        <dbReference type="Proteomes" id="UP000199013"/>
    </source>
</evidence>
<dbReference type="AlphaFoldDB" id="A0A1C3NYK3"/>
<evidence type="ECO:0008006" key="3">
    <source>
        <dbReference type="Google" id="ProtNLM"/>
    </source>
</evidence>